<evidence type="ECO:0000259" key="6">
    <source>
        <dbReference type="Pfam" id="PF23948"/>
    </source>
</evidence>
<keyword evidence="1 3" id="KW-0853">WD repeat</keyword>
<dbReference type="InterPro" id="IPR015943">
    <property type="entry name" value="WD40/YVTN_repeat-like_dom_sf"/>
</dbReference>
<keyword evidence="2" id="KW-0677">Repeat</keyword>
<dbReference type="SMART" id="SM00320">
    <property type="entry name" value="WD40"/>
    <property type="match status" value="13"/>
</dbReference>
<dbReference type="Gene3D" id="2.160.20.80">
    <property type="entry name" value="E3 ubiquitin-protein ligase SopA"/>
    <property type="match status" value="1"/>
</dbReference>
<dbReference type="InterPro" id="IPR019775">
    <property type="entry name" value="WD40_repeat_CS"/>
</dbReference>
<evidence type="ECO:0000256" key="3">
    <source>
        <dbReference type="PROSITE-ProRule" id="PRU00221"/>
    </source>
</evidence>
<feature type="repeat" description="WD" evidence="3">
    <location>
        <begin position="1287"/>
        <end position="1328"/>
    </location>
</feature>
<proteinExistence type="predicted"/>
<feature type="repeat" description="WD" evidence="3">
    <location>
        <begin position="1624"/>
        <end position="1659"/>
    </location>
</feature>
<feature type="compositionally biased region" description="Polar residues" evidence="4">
    <location>
        <begin position="1069"/>
        <end position="1081"/>
    </location>
</feature>
<dbReference type="PANTHER" id="PTHR19879">
    <property type="entry name" value="TRANSCRIPTION INITIATION FACTOR TFIID"/>
    <property type="match status" value="1"/>
</dbReference>
<dbReference type="InterPro" id="IPR036322">
    <property type="entry name" value="WD40_repeat_dom_sf"/>
</dbReference>
<gene>
    <name evidence="7" type="ORF">K457DRAFT_1824714</name>
</gene>
<keyword evidence="8" id="KW-1185">Reference proteome</keyword>
<dbReference type="PRINTS" id="PR00320">
    <property type="entry name" value="GPROTEINBRPT"/>
</dbReference>
<dbReference type="CDD" id="cd00200">
    <property type="entry name" value="WD40"/>
    <property type="match status" value="2"/>
</dbReference>
<dbReference type="OrthoDB" id="2443807at2759"/>
<dbReference type="EMBL" id="KV442122">
    <property type="protein sequence ID" value="OAQ23322.1"/>
    <property type="molecule type" value="Genomic_DNA"/>
</dbReference>
<name>A0A197JDV7_9FUNG</name>
<organism evidence="7 8">
    <name type="scientific">Linnemannia elongata AG-77</name>
    <dbReference type="NCBI Taxonomy" id="1314771"/>
    <lineage>
        <taxon>Eukaryota</taxon>
        <taxon>Fungi</taxon>
        <taxon>Fungi incertae sedis</taxon>
        <taxon>Mucoromycota</taxon>
        <taxon>Mortierellomycotina</taxon>
        <taxon>Mortierellomycetes</taxon>
        <taxon>Mortierellales</taxon>
        <taxon>Mortierellaceae</taxon>
        <taxon>Linnemannia</taxon>
    </lineage>
</organism>
<dbReference type="Pfam" id="PF00400">
    <property type="entry name" value="WD40"/>
    <property type="match status" value="9"/>
</dbReference>
<dbReference type="InterPro" id="IPR001680">
    <property type="entry name" value="WD40_rpt"/>
</dbReference>
<dbReference type="PROSITE" id="PS00678">
    <property type="entry name" value="WD_REPEATS_1"/>
    <property type="match status" value="4"/>
</dbReference>
<dbReference type="SUPFAM" id="SSF141571">
    <property type="entry name" value="Pentapeptide repeat-like"/>
    <property type="match status" value="1"/>
</dbReference>
<accession>A0A197JDV7</accession>
<dbReference type="SUPFAM" id="SSF50978">
    <property type="entry name" value="WD40 repeat-like"/>
    <property type="match status" value="2"/>
</dbReference>
<dbReference type="Gene3D" id="3.40.50.300">
    <property type="entry name" value="P-loop containing nucleotide triphosphate hydrolases"/>
    <property type="match status" value="1"/>
</dbReference>
<sequence length="1854" mass="204192">MQVVTKHSSPPKGHSLPSPPSSANSERPEIAIEGQQVHSKLEHTASLGRVSSKSGDIPTVAQGKTAIQFGSANLLSSLSHRTARNAATDDGHGPSDSCDARSVSLGRLSKSGYRKRLSRIFKGDSKVKETIPASTALSAPITLFGTEGRIQSAALDHSTVPVSLKLHSPADPVETSSTMLAAPDTQVRLSPTAEGPIRMDIFPGNAAKPIYKTDLPKPHARVDKTPQLVYCCSLLSKARGSHSSTSASDASQNSPLDDEEKTWVQLIDPVLQGRYQWLVEQLVKAFAENPLKASDVVTEIVIVGPVLDRDTYRSLLSCFISRFEQTTALDVTLLEGLVQLVECASSGYLVDDDLVRIATALSRELSNTHIGFSNHPLCLTLSLARVLDVMVTGEVKDLNRERDHQPMLQLLDIVKDSGNVVQKYEASYAYQALQYAPDNETPLQVLWRYAKVAAAGAGAVSSVFKLDPEGLLKAIESLHWIGAGVVGAVTTGVEAVETLRFGADGVVCASEREFDFMTKRSWYLALQGTALFIRQGRLSDFNLVVSQAPCRHNPNFQWGICRQLGEIAVDPLWDAPVRRQAVEFLGELFRSSTDWKPRDDVKRWILTILVQIKDLSDVSIKNRAGALLRDLKKGDIAEFPGSYPLSRRLPLPSTSPLLAKVQEIPKLEYDLHVLRSMRIAEYKQAVYIDPMAKLSLQDTDDNLFPLMNKVRDFIAGDSQVMLILGDSGAGKSTFNRHLEHELWQEYKSGGRIPLFVNLPSLERPEKNLVAEQLRTHNFLEEQIRELKLHRQFTLICDGYDESQLTSNLHTTNLFSRSGQWDVKLLITCRTQYLGPDYRSRFEPKAADQYARIANGHFQQAVIAPFTRAQIEDYVEHYVPLEPRTWVKKDFMDKLEAIPNLMDLARNPFLLTLSLESLPTVVQGKADLTRLKITRAELYDTFVKHWISVNKRRLQDQKLRESSQIALDILCDDGFERNGILYQMDLAASIFQEQDGRPVVDYSPLRDRKTWKAQFFGLDPERALLRDSSLLSRAGNQYRFVHRSVLEYFFSRTISGPTKEHDEFDPPVHSETSGTSPTLNAHPLSQRNLVAEPSIIQFLAERVQLDSGFKEELLAIIELSKTDEKAARAAANAITILVKAGVRFNGSDLQGIRVPGADMSGGEFDSALLQGADLTGVNLAKSWIRQVDFTMAQMEGIRFGEMPYLKESEQVHSCAYSPDGTSLAVGLKDGCINIYDRSLWRITRTFRGHRKCVNSIAYSPTGHQLLSGSEDKTVRLWDCECGSCIFVLEGHTNEVCTVAFSPSGNQIASAGKDKTVRLWDVQTGASLFNLTGHTGWILSISYSPDGRTVVSVGDDWMIRFCDTHTGQPGDVWESQSGGMETVAYSPDGREIAVGDGVGKVLLYNATTGKPTKNWRAHSEAVAGVCYSLNGQWIATCSWDNTVKVWSAVTGSILSVFTGHSYSVSQLAFSPSGLQLASCSTDRTIRLWDVSSLETGMDLESGPEPLETVLFSPDGRVLFCGTSSGLVRQYDAVSGESGLAIVCGDNPVKCLAISPDGLRMASVGTDYRVVTVWDSRTGQADFGLCGHTRKVNAVAFSADERWIATGSDDETVRLWDARSGILDRVLEGHTHFIAGLVFSPNSHRILSGSLDKTIRAWDLDSRGCRVVVDGGLTECWTISASPDGLKGASKSFMSRYVEICDMESGHRQQTLEQDGFVQCLAFSSCGRWLSVGLTRSVWLWNFVSDKTAGGEGRGEWKCLVRIRDIFGPVNNIAWKPGTLDFGIGCANGSKQVWKLLETSKSPSDTWSAQLVWSAGNPVLAASDAVFAHAIGLSLVNQQLLAQRGKGAVVRTAWYTA</sequence>
<dbReference type="PROSITE" id="PS50294">
    <property type="entry name" value="WD_REPEATS_REGION"/>
    <property type="match status" value="6"/>
</dbReference>
<dbReference type="PANTHER" id="PTHR19879:SF9">
    <property type="entry name" value="TRANSCRIPTION INITIATION FACTOR TFIID SUBUNIT 5"/>
    <property type="match status" value="1"/>
</dbReference>
<dbReference type="PROSITE" id="PS50082">
    <property type="entry name" value="WD_REPEATS_2"/>
    <property type="match status" value="7"/>
</dbReference>
<dbReference type="InterPro" id="IPR027417">
    <property type="entry name" value="P-loop_NTPase"/>
</dbReference>
<evidence type="ECO:0000259" key="5">
    <source>
        <dbReference type="Pfam" id="PF05729"/>
    </source>
</evidence>
<evidence type="ECO:0000313" key="8">
    <source>
        <dbReference type="Proteomes" id="UP000078512"/>
    </source>
</evidence>
<dbReference type="Pfam" id="PF23948">
    <property type="entry name" value="ARM_5"/>
    <property type="match status" value="1"/>
</dbReference>
<feature type="repeat" description="WD" evidence="3">
    <location>
        <begin position="1413"/>
        <end position="1454"/>
    </location>
</feature>
<protein>
    <submittedName>
        <fullName evidence="7">WD40 repeat-like protein</fullName>
    </submittedName>
</protein>
<feature type="region of interest" description="Disordered" evidence="4">
    <location>
        <begin position="1058"/>
        <end position="1081"/>
    </location>
</feature>
<feature type="domain" description="Arm-like repeat" evidence="6">
    <location>
        <begin position="276"/>
        <end position="612"/>
    </location>
</feature>
<feature type="repeat" description="WD" evidence="3">
    <location>
        <begin position="1582"/>
        <end position="1623"/>
    </location>
</feature>
<feature type="domain" description="NACHT" evidence="5">
    <location>
        <begin position="720"/>
        <end position="878"/>
    </location>
</feature>
<dbReference type="STRING" id="1314771.A0A197JDV7"/>
<feature type="compositionally biased region" description="Basic and acidic residues" evidence="4">
    <location>
        <begin position="1058"/>
        <end position="1067"/>
    </location>
</feature>
<evidence type="ECO:0000256" key="2">
    <source>
        <dbReference type="ARBA" id="ARBA00022737"/>
    </source>
</evidence>
<evidence type="ECO:0000313" key="7">
    <source>
        <dbReference type="EMBL" id="OAQ23322.1"/>
    </source>
</evidence>
<dbReference type="Gene3D" id="2.130.10.10">
    <property type="entry name" value="YVTN repeat-like/Quinoprotein amine dehydrogenase"/>
    <property type="match status" value="5"/>
</dbReference>
<feature type="repeat" description="WD" evidence="3">
    <location>
        <begin position="1329"/>
        <end position="1370"/>
    </location>
</feature>
<dbReference type="InterPro" id="IPR056251">
    <property type="entry name" value="Arm_rpt_dom"/>
</dbReference>
<dbReference type="SUPFAM" id="SSF52540">
    <property type="entry name" value="P-loop containing nucleoside triphosphate hydrolases"/>
    <property type="match status" value="1"/>
</dbReference>
<dbReference type="InterPro" id="IPR007111">
    <property type="entry name" value="NACHT_NTPase"/>
</dbReference>
<evidence type="ECO:0000256" key="1">
    <source>
        <dbReference type="ARBA" id="ARBA00022574"/>
    </source>
</evidence>
<dbReference type="Pfam" id="PF05729">
    <property type="entry name" value="NACHT"/>
    <property type="match status" value="1"/>
</dbReference>
<feature type="repeat" description="WD" evidence="3">
    <location>
        <begin position="1245"/>
        <end position="1277"/>
    </location>
</feature>
<dbReference type="InterPro" id="IPR020472">
    <property type="entry name" value="WD40_PAC1"/>
</dbReference>
<reference evidence="7 8" key="1">
    <citation type="submission" date="2016-05" db="EMBL/GenBank/DDBJ databases">
        <title>Genome sequencing reveals origins of a unique bacterial endosymbiosis in the earliest lineages of terrestrial Fungi.</title>
        <authorList>
            <consortium name="DOE Joint Genome Institute"/>
            <person name="Uehling J."/>
            <person name="Gryganskyi A."/>
            <person name="Hameed K."/>
            <person name="Tschaplinski T."/>
            <person name="Misztal P."/>
            <person name="Wu S."/>
            <person name="Desiro A."/>
            <person name="Vande Pol N."/>
            <person name="Du Z.-Y."/>
            <person name="Zienkiewicz A."/>
            <person name="Zienkiewicz K."/>
            <person name="Morin E."/>
            <person name="Tisserant E."/>
            <person name="Splivallo R."/>
            <person name="Hainaut M."/>
            <person name="Henrissat B."/>
            <person name="Ohm R."/>
            <person name="Kuo A."/>
            <person name="Yan J."/>
            <person name="Lipzen A."/>
            <person name="Nolan M."/>
            <person name="Labutti K."/>
            <person name="Barry K."/>
            <person name="Goldstein A."/>
            <person name="Labbe J."/>
            <person name="Schadt C."/>
            <person name="Tuskan G."/>
            <person name="Grigoriev I."/>
            <person name="Martin F."/>
            <person name="Vilgalys R."/>
            <person name="Bonito G."/>
        </authorList>
    </citation>
    <scope>NUCLEOTIDE SEQUENCE [LARGE SCALE GENOMIC DNA]</scope>
    <source>
        <strain evidence="7 8">AG-77</strain>
    </source>
</reference>
<dbReference type="Proteomes" id="UP000078512">
    <property type="component" value="Unassembled WGS sequence"/>
</dbReference>
<dbReference type="InterPro" id="IPR025662">
    <property type="entry name" value="Sigma_54_int_dom_ATP-bd_1"/>
</dbReference>
<feature type="region of interest" description="Disordered" evidence="4">
    <location>
        <begin position="1"/>
        <end position="32"/>
    </location>
</feature>
<evidence type="ECO:0000256" key="4">
    <source>
        <dbReference type="SAM" id="MobiDB-lite"/>
    </source>
</evidence>
<feature type="repeat" description="WD" evidence="3">
    <location>
        <begin position="1455"/>
        <end position="1496"/>
    </location>
</feature>
<dbReference type="PROSITE" id="PS00675">
    <property type="entry name" value="SIGMA54_INTERACT_1"/>
    <property type="match status" value="1"/>
</dbReference>